<accession>A0A7W6MPA3</accession>
<dbReference type="Pfam" id="PF03808">
    <property type="entry name" value="Glyco_tran_WecG"/>
    <property type="match status" value="1"/>
</dbReference>
<evidence type="ECO:0000256" key="1">
    <source>
        <dbReference type="ARBA" id="ARBA00022676"/>
    </source>
</evidence>
<dbReference type="PANTHER" id="PTHR34136">
    <property type="match status" value="1"/>
</dbReference>
<dbReference type="CDD" id="cd06533">
    <property type="entry name" value="Glyco_transf_WecG_TagA"/>
    <property type="match status" value="1"/>
</dbReference>
<dbReference type="EMBL" id="JACIEM010000002">
    <property type="protein sequence ID" value="MBB4002790.1"/>
    <property type="molecule type" value="Genomic_DNA"/>
</dbReference>
<dbReference type="AlphaFoldDB" id="A0A7W6MPA3"/>
<dbReference type="NCBIfam" id="TIGR00696">
    <property type="entry name" value="wecG_tagA_cpsF"/>
    <property type="match status" value="1"/>
</dbReference>
<keyword evidence="2" id="KW-0808">Transferase</keyword>
<comment type="caution">
    <text evidence="3">The sequence shown here is derived from an EMBL/GenBank/DDBJ whole genome shotgun (WGS) entry which is preliminary data.</text>
</comment>
<evidence type="ECO:0000313" key="4">
    <source>
        <dbReference type="Proteomes" id="UP000588647"/>
    </source>
</evidence>
<protein>
    <submittedName>
        <fullName evidence="3">Exopolysaccharide biosynthesis WecB/TagA/CpsF family protein</fullName>
    </submittedName>
</protein>
<keyword evidence="1" id="KW-0328">Glycosyltransferase</keyword>
<dbReference type="Proteomes" id="UP000588647">
    <property type="component" value="Unassembled WGS sequence"/>
</dbReference>
<keyword evidence="4" id="KW-1185">Reference proteome</keyword>
<dbReference type="PANTHER" id="PTHR34136:SF1">
    <property type="entry name" value="UDP-N-ACETYL-D-MANNOSAMINURONIC ACID TRANSFERASE"/>
    <property type="match status" value="1"/>
</dbReference>
<dbReference type="InterPro" id="IPR004629">
    <property type="entry name" value="WecG_TagA_CpsF"/>
</dbReference>
<reference evidence="3 4" key="1">
    <citation type="submission" date="2020-08" db="EMBL/GenBank/DDBJ databases">
        <title>Genomic Encyclopedia of Type Strains, Phase IV (KMG-IV): sequencing the most valuable type-strain genomes for metagenomic binning, comparative biology and taxonomic classification.</title>
        <authorList>
            <person name="Goeker M."/>
        </authorList>
    </citation>
    <scope>NUCLEOTIDE SEQUENCE [LARGE SCALE GENOMIC DNA]</scope>
    <source>
        <strain evidence="3 4">DSM 103570</strain>
    </source>
</reference>
<dbReference type="RefSeq" id="WP_246367765.1">
    <property type="nucleotide sequence ID" value="NZ_JAAAMM010000002.1"/>
</dbReference>
<gene>
    <name evidence="3" type="ORF">GGR03_001865</name>
</gene>
<sequence length="264" mass="28339">MTALTQPRSAAPLSQAMMPVRMIAGVAVADATAGTVIAALGASLAAGQMTRLAFVNAHCVNLVRRDPRYRDALAQFLVLPDGIGIEIAGRILHGAPFCENLNGTDFVPRLLASLREPLRVALVGGSPGVAERAAAKLAASIPAHVYLPISDGYFGADHAPVLASLTTARPDIVLVAMGVPGQELFIADHLDDRHGRLFIGVGALFDFLAGNVARAPRAVRALRLEWLWRLGLEPGRLWRRYILGNPLFLLEILRDKLRRNRTAA</sequence>
<evidence type="ECO:0000313" key="3">
    <source>
        <dbReference type="EMBL" id="MBB4002790.1"/>
    </source>
</evidence>
<organism evidence="3 4">
    <name type="scientific">Aurantimonas endophytica</name>
    <dbReference type="NCBI Taxonomy" id="1522175"/>
    <lineage>
        <taxon>Bacteria</taxon>
        <taxon>Pseudomonadati</taxon>
        <taxon>Pseudomonadota</taxon>
        <taxon>Alphaproteobacteria</taxon>
        <taxon>Hyphomicrobiales</taxon>
        <taxon>Aurantimonadaceae</taxon>
        <taxon>Aurantimonas</taxon>
    </lineage>
</organism>
<name>A0A7W6MPA3_9HYPH</name>
<dbReference type="GO" id="GO:0016758">
    <property type="term" value="F:hexosyltransferase activity"/>
    <property type="evidence" value="ECO:0007669"/>
    <property type="project" value="TreeGrafter"/>
</dbReference>
<proteinExistence type="predicted"/>
<evidence type="ECO:0000256" key="2">
    <source>
        <dbReference type="ARBA" id="ARBA00022679"/>
    </source>
</evidence>